<evidence type="ECO:0000256" key="2">
    <source>
        <dbReference type="ARBA" id="ARBA00022692"/>
    </source>
</evidence>
<dbReference type="InterPro" id="IPR004089">
    <property type="entry name" value="MCPsignal_dom"/>
</dbReference>
<feature type="transmembrane region" description="Helical" evidence="7">
    <location>
        <begin position="12"/>
        <end position="35"/>
    </location>
</feature>
<evidence type="ECO:0000256" key="3">
    <source>
        <dbReference type="ARBA" id="ARBA00022989"/>
    </source>
</evidence>
<dbReference type="Gene3D" id="1.10.287.950">
    <property type="entry name" value="Methyl-accepting chemotaxis protein"/>
    <property type="match status" value="1"/>
</dbReference>
<dbReference type="SUPFAM" id="SSF58104">
    <property type="entry name" value="Methyl-accepting chemotaxis protein (MCP) signaling domain"/>
    <property type="match status" value="1"/>
</dbReference>
<dbReference type="PROSITE" id="PS50111">
    <property type="entry name" value="CHEMOTAXIS_TRANSDUC_2"/>
    <property type="match status" value="1"/>
</dbReference>
<evidence type="ECO:0000313" key="10">
    <source>
        <dbReference type="Proteomes" id="UP000464262"/>
    </source>
</evidence>
<dbReference type="EMBL" id="CP047475">
    <property type="protein sequence ID" value="QIA63103.1"/>
    <property type="molecule type" value="Genomic_DNA"/>
</dbReference>
<dbReference type="AlphaFoldDB" id="A0A7Z2T2D5"/>
<keyword evidence="3 7" id="KW-1133">Transmembrane helix</keyword>
<dbReference type="GO" id="GO:0016020">
    <property type="term" value="C:membrane"/>
    <property type="evidence" value="ECO:0007669"/>
    <property type="project" value="UniProtKB-SubCell"/>
</dbReference>
<keyword evidence="4 7" id="KW-0472">Membrane</keyword>
<accession>A0A7Z2T2D5</accession>
<evidence type="ECO:0000256" key="4">
    <source>
        <dbReference type="ARBA" id="ARBA00023136"/>
    </source>
</evidence>
<evidence type="ECO:0000256" key="6">
    <source>
        <dbReference type="PROSITE-ProRule" id="PRU00284"/>
    </source>
</evidence>
<dbReference type="SMART" id="SM00283">
    <property type="entry name" value="MA"/>
    <property type="match status" value="1"/>
</dbReference>
<name>A0A7Z2T2D5_9VIBR</name>
<evidence type="ECO:0000259" key="8">
    <source>
        <dbReference type="PROSITE" id="PS50111"/>
    </source>
</evidence>
<dbReference type="Gene3D" id="6.10.340.10">
    <property type="match status" value="1"/>
</dbReference>
<dbReference type="InterPro" id="IPR013587">
    <property type="entry name" value="Nitrate/nitrite_sensing"/>
</dbReference>
<reference evidence="9 10" key="1">
    <citation type="submission" date="2020-01" db="EMBL/GenBank/DDBJ databases">
        <title>Whole genome and functional gene identification of agarase of Vibrio HN897.</title>
        <authorList>
            <person name="Liu Y."/>
            <person name="Zhao Z."/>
        </authorList>
    </citation>
    <scope>NUCLEOTIDE SEQUENCE [LARGE SCALE GENOMIC DNA]</scope>
    <source>
        <strain evidence="9 10">HN897</strain>
    </source>
</reference>
<dbReference type="Pfam" id="PF00015">
    <property type="entry name" value="MCPsignal"/>
    <property type="match status" value="1"/>
</dbReference>
<feature type="transmembrane region" description="Helical" evidence="7">
    <location>
        <begin position="320"/>
        <end position="343"/>
    </location>
</feature>
<feature type="domain" description="Methyl-accepting transducer" evidence="8">
    <location>
        <begin position="402"/>
        <end position="638"/>
    </location>
</feature>
<gene>
    <name evidence="9" type="ORF">GT360_06070</name>
</gene>
<organism evidence="9 10">
    <name type="scientific">Vibrio astriarenae</name>
    <dbReference type="NCBI Taxonomy" id="1481923"/>
    <lineage>
        <taxon>Bacteria</taxon>
        <taxon>Pseudomonadati</taxon>
        <taxon>Pseudomonadota</taxon>
        <taxon>Gammaproteobacteria</taxon>
        <taxon>Vibrionales</taxon>
        <taxon>Vibrionaceae</taxon>
        <taxon>Vibrio</taxon>
    </lineage>
</organism>
<evidence type="ECO:0000256" key="1">
    <source>
        <dbReference type="ARBA" id="ARBA00004141"/>
    </source>
</evidence>
<proteinExistence type="predicted"/>
<keyword evidence="10" id="KW-1185">Reference proteome</keyword>
<dbReference type="RefSeq" id="WP_164648008.1">
    <property type="nucleotide sequence ID" value="NZ_CP047475.1"/>
</dbReference>
<dbReference type="GO" id="GO:0006935">
    <property type="term" value="P:chemotaxis"/>
    <property type="evidence" value="ECO:0007669"/>
    <property type="project" value="UniProtKB-ARBA"/>
</dbReference>
<keyword evidence="5 6" id="KW-0807">Transducer</keyword>
<comment type="subcellular location">
    <subcellularLocation>
        <location evidence="1">Membrane</location>
        <topology evidence="1">Multi-pass membrane protein</topology>
    </subcellularLocation>
</comment>
<keyword evidence="2 7" id="KW-0812">Transmembrane</keyword>
<protein>
    <recommendedName>
        <fullName evidence="8">Methyl-accepting transducer domain-containing protein</fullName>
    </recommendedName>
</protein>
<dbReference type="PANTHER" id="PTHR32089">
    <property type="entry name" value="METHYL-ACCEPTING CHEMOTAXIS PROTEIN MCPB"/>
    <property type="match status" value="1"/>
</dbReference>
<dbReference type="KEGG" id="vas:GT360_06070"/>
<dbReference type="Proteomes" id="UP000464262">
    <property type="component" value="Chromosome 1"/>
</dbReference>
<evidence type="ECO:0000313" key="9">
    <source>
        <dbReference type="EMBL" id="QIA63103.1"/>
    </source>
</evidence>
<sequence>MSISGSKVSTRIFILALISTLLVIFIVATNALSAVEKQRQADNLYSVLELADKTGNLIRLLQDERDYTIAVIAFPDYRLNNGSSYTERLASQRRAVDKEIANYKGYLQEALETTLAHPDYYAQAQRFAASLSFLKPSRKQINEGKLKDEQGNWIANNYADSILLGIEAINRLVKVSSFSPELNMLATTYATLIQLDNAYSFERSMKLRMFRFGKVDHTSHGNNKADWRALQDLLLRFKTYAPEQVITFFDEQHVNTQQYQSIHELRFKLLNMGGDTIEKTPHTWFTDSTDNINNLRTVTQYVSQQLLLLSESEKRMAQEALIFSVIFGAAVLLVVILLSLIIIRSITQSLSYLNKEFSDIALHKRVDKSIPLKGPKELTEVTSAFNDIIRTFNGTLMSFKRAVDSNSVLIDNSAQSMKQSLDGISRQNESAIALTTSIDDMTKAGAEVAKVTNETAKSIQLVYVKSLDSEKLMKTSQQTMNVLLDTINSTHKQVVDLEKDTAQIADILQVINGIAEQTNLLALNAAIESARAGVHGRSFSVVADEVRALAGMTRKATTQIEDRILRLQSTSKNAVSHLTELQAHSSQVEEVIIEGVNTFGHFSTEMDTVSAMSQQIAAATEEQAVTMNEITKQVHLIKDEADLMSQSTKNTVNVGEQLKESGVKLTEFIDEFKLSRS</sequence>
<dbReference type="Pfam" id="PF08376">
    <property type="entry name" value="NIT"/>
    <property type="match status" value="1"/>
</dbReference>
<dbReference type="PANTHER" id="PTHR32089:SF119">
    <property type="entry name" value="METHYL-ACCEPTING CHEMOTAXIS PROTEIN CTPL"/>
    <property type="match status" value="1"/>
</dbReference>
<evidence type="ECO:0000256" key="5">
    <source>
        <dbReference type="ARBA" id="ARBA00023224"/>
    </source>
</evidence>
<dbReference type="CDD" id="cd11386">
    <property type="entry name" value="MCP_signal"/>
    <property type="match status" value="1"/>
</dbReference>
<dbReference type="GO" id="GO:0007165">
    <property type="term" value="P:signal transduction"/>
    <property type="evidence" value="ECO:0007669"/>
    <property type="project" value="UniProtKB-KW"/>
</dbReference>
<evidence type="ECO:0000256" key="7">
    <source>
        <dbReference type="SAM" id="Phobius"/>
    </source>
</evidence>